<proteinExistence type="predicted"/>
<keyword evidence="1" id="KW-0344">Guanine-nucleotide releasing factor</keyword>
<evidence type="ECO:0000259" key="2">
    <source>
        <dbReference type="PROSITE" id="PS51334"/>
    </source>
</evidence>
<keyword evidence="4" id="KW-1185">Reference proteome</keyword>
<evidence type="ECO:0000256" key="1">
    <source>
        <dbReference type="PROSITE-ProRule" id="PRU00663"/>
    </source>
</evidence>
<reference evidence="3 4" key="1">
    <citation type="journal article" date="2017" name="Genome Biol.">
        <title>New reference genome sequences of hot pepper reveal the massive evolution of plant disease-resistance genes by retroduplication.</title>
        <authorList>
            <person name="Kim S."/>
            <person name="Park J."/>
            <person name="Yeom S.I."/>
            <person name="Kim Y.M."/>
            <person name="Seo E."/>
            <person name="Kim K.T."/>
            <person name="Kim M.S."/>
            <person name="Lee J.M."/>
            <person name="Cheong K."/>
            <person name="Shin H.S."/>
            <person name="Kim S.B."/>
            <person name="Han K."/>
            <person name="Lee J."/>
            <person name="Park M."/>
            <person name="Lee H.A."/>
            <person name="Lee H.Y."/>
            <person name="Lee Y."/>
            <person name="Oh S."/>
            <person name="Lee J.H."/>
            <person name="Choi E."/>
            <person name="Choi E."/>
            <person name="Lee S.E."/>
            <person name="Jeon J."/>
            <person name="Kim H."/>
            <person name="Choi G."/>
            <person name="Song H."/>
            <person name="Lee J."/>
            <person name="Lee S.C."/>
            <person name="Kwon J.K."/>
            <person name="Lee H.Y."/>
            <person name="Koo N."/>
            <person name="Hong Y."/>
            <person name="Kim R.W."/>
            <person name="Kang W.H."/>
            <person name="Huh J.H."/>
            <person name="Kang B.C."/>
            <person name="Yang T.J."/>
            <person name="Lee Y.H."/>
            <person name="Bennetzen J.L."/>
            <person name="Choi D."/>
        </authorList>
    </citation>
    <scope>NUCLEOTIDE SEQUENCE [LARGE SCALE GENOMIC DNA]</scope>
    <source>
        <strain evidence="4">cv. PBC81</strain>
    </source>
</reference>
<feature type="domain" description="PRONE" evidence="2">
    <location>
        <begin position="263"/>
        <end position="297"/>
    </location>
</feature>
<dbReference type="Gene3D" id="1.20.58.2010">
    <property type="entry name" value="PRONE domain, subdomain 1"/>
    <property type="match status" value="1"/>
</dbReference>
<comment type="caution">
    <text evidence="3">The sequence shown here is derived from an EMBL/GenBank/DDBJ whole genome shotgun (WGS) entry which is preliminary data.</text>
</comment>
<accession>A0A2G2UXH6</accession>
<sequence length="362" mass="40891">MRLFGKRLEDKMREARLRWFGYVKRMGTDAPVRRCEKLALDDFRWGRGRPKKYWIEERRALLGKLEYQRGNFDAALQVFQGIDIRTLSSRMSKAFTERTRPLKRCFNGDIVPAGMMSLHSVNLLLEAALLKGKSLEEFSQIKVKAVSPFVIISLTGWGFPFYGGYMLFTGGKKEKKEESTILPFSGSCKSAVHVWRLKSRRNIHNKRNLNTIHVEASSMALLQMVMRINSWQNGHKHSCIVSGSDSLVFLKLHLTGTKCEFNKSYSRVMESLAFNIMARIDDVLYMDDATKQCAAAESISLFNRGGLGGLPVQKRMSPSPFSVKHSPINLSICGPCNSVSPSKASSKVPFVKQSSHPQQLVS</sequence>
<dbReference type="Pfam" id="PF03759">
    <property type="entry name" value="PRONE"/>
    <property type="match status" value="1"/>
</dbReference>
<evidence type="ECO:0000313" key="4">
    <source>
        <dbReference type="Proteomes" id="UP000224567"/>
    </source>
</evidence>
<dbReference type="PANTHER" id="PTHR44102">
    <property type="entry name" value="PROTEIN NPG1"/>
    <property type="match status" value="1"/>
</dbReference>
<organism evidence="3 4">
    <name type="scientific">Capsicum baccatum</name>
    <name type="common">Peruvian pepper</name>
    <dbReference type="NCBI Taxonomy" id="33114"/>
    <lineage>
        <taxon>Eukaryota</taxon>
        <taxon>Viridiplantae</taxon>
        <taxon>Streptophyta</taxon>
        <taxon>Embryophyta</taxon>
        <taxon>Tracheophyta</taxon>
        <taxon>Spermatophyta</taxon>
        <taxon>Magnoliopsida</taxon>
        <taxon>eudicotyledons</taxon>
        <taxon>Gunneridae</taxon>
        <taxon>Pentapetalae</taxon>
        <taxon>asterids</taxon>
        <taxon>lamiids</taxon>
        <taxon>Solanales</taxon>
        <taxon>Solanaceae</taxon>
        <taxon>Solanoideae</taxon>
        <taxon>Capsiceae</taxon>
        <taxon>Capsicum</taxon>
    </lineage>
</organism>
<dbReference type="AlphaFoldDB" id="A0A2G2UXH6"/>
<dbReference type="EMBL" id="MLFT02001747">
    <property type="protein sequence ID" value="PHT25461.1"/>
    <property type="molecule type" value="Genomic_DNA"/>
</dbReference>
<reference evidence="4" key="2">
    <citation type="journal article" date="2017" name="J. Anim. Genet.">
        <title>Multiple reference genome sequences of hot pepper reveal the massive evolution of plant disease resistance genes by retroduplication.</title>
        <authorList>
            <person name="Kim S."/>
            <person name="Park J."/>
            <person name="Yeom S.-I."/>
            <person name="Kim Y.-M."/>
            <person name="Seo E."/>
            <person name="Kim K.-T."/>
            <person name="Kim M.-S."/>
            <person name="Lee J.M."/>
            <person name="Cheong K."/>
            <person name="Shin H.-S."/>
            <person name="Kim S.-B."/>
            <person name="Han K."/>
            <person name="Lee J."/>
            <person name="Park M."/>
            <person name="Lee H.-A."/>
            <person name="Lee H.-Y."/>
            <person name="Lee Y."/>
            <person name="Oh S."/>
            <person name="Lee J.H."/>
            <person name="Choi E."/>
            <person name="Choi E."/>
            <person name="Lee S.E."/>
            <person name="Jeon J."/>
            <person name="Kim H."/>
            <person name="Choi G."/>
            <person name="Song H."/>
            <person name="Lee J."/>
            <person name="Lee S.-C."/>
            <person name="Kwon J.-K."/>
            <person name="Lee H.-Y."/>
            <person name="Koo N."/>
            <person name="Hong Y."/>
            <person name="Kim R.W."/>
            <person name="Kang W.-H."/>
            <person name="Huh J.H."/>
            <person name="Kang B.-C."/>
            <person name="Yang T.-J."/>
            <person name="Lee Y.-H."/>
            <person name="Bennetzen J.L."/>
            <person name="Choi D."/>
        </authorList>
    </citation>
    <scope>NUCLEOTIDE SEQUENCE [LARGE SCALE GENOMIC DNA]</scope>
    <source>
        <strain evidence="4">cv. PBC81</strain>
    </source>
</reference>
<dbReference type="InterPro" id="IPR005512">
    <property type="entry name" value="PRONE_dom"/>
</dbReference>
<name>A0A2G2UXH6_CAPBA</name>
<dbReference type="PROSITE" id="PS51334">
    <property type="entry name" value="PRONE"/>
    <property type="match status" value="1"/>
</dbReference>
<dbReference type="InterPro" id="IPR043376">
    <property type="entry name" value="NPG1-like"/>
</dbReference>
<dbReference type="STRING" id="33114.A0A2G2UXH6"/>
<protein>
    <recommendedName>
        <fullName evidence="2">PRONE domain-containing protein</fullName>
    </recommendedName>
</protein>
<dbReference type="PANTHER" id="PTHR44102:SF4">
    <property type="entry name" value="PROTEIN NPGR1"/>
    <property type="match status" value="1"/>
</dbReference>
<dbReference type="OrthoDB" id="1721528at2759"/>
<dbReference type="GO" id="GO:0005085">
    <property type="term" value="F:guanyl-nucleotide exchange factor activity"/>
    <property type="evidence" value="ECO:0007669"/>
    <property type="project" value="UniProtKB-UniRule"/>
</dbReference>
<dbReference type="Proteomes" id="UP000224567">
    <property type="component" value="Unassembled WGS sequence"/>
</dbReference>
<evidence type="ECO:0000313" key="3">
    <source>
        <dbReference type="EMBL" id="PHT25461.1"/>
    </source>
</evidence>
<gene>
    <name evidence="3" type="ORF">CQW23_34911</name>
</gene>